<evidence type="ECO:0008006" key="3">
    <source>
        <dbReference type="Google" id="ProtNLM"/>
    </source>
</evidence>
<dbReference type="Proteomes" id="UP000266673">
    <property type="component" value="Unassembled WGS sequence"/>
</dbReference>
<protein>
    <recommendedName>
        <fullName evidence="3">F-box domain-containing protein</fullName>
    </recommendedName>
</protein>
<name>A0A397V764_9GLOM</name>
<dbReference type="AlphaFoldDB" id="A0A397V764"/>
<sequence length="506" mass="59545">MASKIFTGDLPELMENILNNLKDEIYSLYSCSLVNRHWCRISIPILWQDPFSFNQKPSYISKYFSSLDEEEKIILGEYGINLEISKTIFDYARFLKVLDLFRLEEMVKKWIDFQFGISTSFSNSLSLKYHIFNSLLKIFIENGASLHKFDLNFFENFKIKSEVFCSLGRNEQFFSQLQDLSLRIIPEINTESAITLLKVLVKNAMKIKYLKFEEFYSYDQQVLRALKSIIKSQEQLMQFHLFNSDDEVFESLNGVISTLESQKKSLREFIIELCICNEEFKVLMNCENLEILRLRHCKDMKQLTLTDCKISTLEIINLSIDASEIVLILEKSGKLLQRLKLVSKNSMILEQSLLLKTLKSFCPNITYFEISNYEFSSQFIDFIGSLQKLQFLRLGYLWSMDVITSEKEQIIRFAKILPLTLQCLDLRISYLSSYLCILLKNCYAPLKKLIINNLLYEEQTKAIIEFCIRKRTLNYVGVNMNFKDEFKKEVEKYVKVVPYKRIIVNC</sequence>
<dbReference type="SUPFAM" id="SSF81383">
    <property type="entry name" value="F-box domain"/>
    <property type="match status" value="1"/>
</dbReference>
<dbReference type="EMBL" id="QKWP01000542">
    <property type="protein sequence ID" value="RIB18384.1"/>
    <property type="molecule type" value="Genomic_DNA"/>
</dbReference>
<proteinExistence type="predicted"/>
<evidence type="ECO:0000313" key="2">
    <source>
        <dbReference type="Proteomes" id="UP000266673"/>
    </source>
</evidence>
<evidence type="ECO:0000313" key="1">
    <source>
        <dbReference type="EMBL" id="RIB18384.1"/>
    </source>
</evidence>
<gene>
    <name evidence="1" type="ORF">C2G38_2036946</name>
</gene>
<organism evidence="1 2">
    <name type="scientific">Gigaspora rosea</name>
    <dbReference type="NCBI Taxonomy" id="44941"/>
    <lineage>
        <taxon>Eukaryota</taxon>
        <taxon>Fungi</taxon>
        <taxon>Fungi incertae sedis</taxon>
        <taxon>Mucoromycota</taxon>
        <taxon>Glomeromycotina</taxon>
        <taxon>Glomeromycetes</taxon>
        <taxon>Diversisporales</taxon>
        <taxon>Gigasporaceae</taxon>
        <taxon>Gigaspora</taxon>
    </lineage>
</organism>
<dbReference type="Gene3D" id="3.80.10.10">
    <property type="entry name" value="Ribonuclease Inhibitor"/>
    <property type="match status" value="1"/>
</dbReference>
<dbReference type="InterPro" id="IPR032675">
    <property type="entry name" value="LRR_dom_sf"/>
</dbReference>
<accession>A0A397V764</accession>
<dbReference type="SUPFAM" id="SSF52047">
    <property type="entry name" value="RNI-like"/>
    <property type="match status" value="1"/>
</dbReference>
<comment type="caution">
    <text evidence="1">The sequence shown here is derived from an EMBL/GenBank/DDBJ whole genome shotgun (WGS) entry which is preliminary data.</text>
</comment>
<dbReference type="InterPro" id="IPR036047">
    <property type="entry name" value="F-box-like_dom_sf"/>
</dbReference>
<keyword evidence="2" id="KW-1185">Reference proteome</keyword>
<reference evidence="1 2" key="1">
    <citation type="submission" date="2018-06" db="EMBL/GenBank/DDBJ databases">
        <title>Comparative genomics reveals the genomic features of Rhizophagus irregularis, R. cerebriforme, R. diaphanum and Gigaspora rosea, and their symbiotic lifestyle signature.</title>
        <authorList>
            <person name="Morin E."/>
            <person name="San Clemente H."/>
            <person name="Chen E.C.H."/>
            <person name="De La Providencia I."/>
            <person name="Hainaut M."/>
            <person name="Kuo A."/>
            <person name="Kohler A."/>
            <person name="Murat C."/>
            <person name="Tang N."/>
            <person name="Roy S."/>
            <person name="Loubradou J."/>
            <person name="Henrissat B."/>
            <person name="Grigoriev I.V."/>
            <person name="Corradi N."/>
            <person name="Roux C."/>
            <person name="Martin F.M."/>
        </authorList>
    </citation>
    <scope>NUCLEOTIDE SEQUENCE [LARGE SCALE GENOMIC DNA]</scope>
    <source>
        <strain evidence="1 2">DAOM 194757</strain>
    </source>
</reference>